<dbReference type="AlphaFoldDB" id="A0A8K0DG98"/>
<evidence type="ECO:0000256" key="2">
    <source>
        <dbReference type="ARBA" id="ARBA00004123"/>
    </source>
</evidence>
<feature type="region of interest" description="Disordered" evidence="10">
    <location>
        <begin position="268"/>
        <end position="287"/>
    </location>
</feature>
<comment type="function">
    <text evidence="1">Functions as an U snRNP-specific nuclear import adapter. Involved in the trimethylguanosine (m3G)-cap-dependent nuclear import of U snRNPs. Binds specifically to the terminal m3G-cap U snRNAs.</text>
</comment>
<evidence type="ECO:0000256" key="4">
    <source>
        <dbReference type="ARBA" id="ARBA00007540"/>
    </source>
</evidence>
<name>A0A8K0DG98_IGNLU</name>
<dbReference type="GO" id="GO:0005737">
    <property type="term" value="C:cytoplasm"/>
    <property type="evidence" value="ECO:0007669"/>
    <property type="project" value="UniProtKB-SubCell"/>
</dbReference>
<protein>
    <recommendedName>
        <fullName evidence="5">Snurportin-1</fullName>
    </recommendedName>
</protein>
<gene>
    <name evidence="12" type="ORF">ILUMI_03594</name>
</gene>
<dbReference type="SUPFAM" id="SSF56091">
    <property type="entry name" value="DNA ligase/mRNA capping enzyme, catalytic domain"/>
    <property type="match status" value="1"/>
</dbReference>
<keyword evidence="7" id="KW-0963">Cytoplasm</keyword>
<dbReference type="Pfam" id="PF21974">
    <property type="entry name" value="SPN1_m3Gcap_bd"/>
    <property type="match status" value="1"/>
</dbReference>
<evidence type="ECO:0000256" key="10">
    <source>
        <dbReference type="SAM" id="MobiDB-lite"/>
    </source>
</evidence>
<dbReference type="OrthoDB" id="10003593at2759"/>
<dbReference type="GO" id="GO:0003723">
    <property type="term" value="F:RNA binding"/>
    <property type="evidence" value="ECO:0007669"/>
    <property type="project" value="UniProtKB-KW"/>
</dbReference>
<evidence type="ECO:0000313" key="12">
    <source>
        <dbReference type="EMBL" id="KAF2902587.1"/>
    </source>
</evidence>
<accession>A0A8K0DG98</accession>
<dbReference type="PANTHER" id="PTHR13403">
    <property type="entry name" value="SNURPORTIN1 RNUT1 PROTEIN RNA, U TRANSPORTER 1"/>
    <property type="match status" value="1"/>
</dbReference>
<dbReference type="GO" id="GO:0005634">
    <property type="term" value="C:nucleus"/>
    <property type="evidence" value="ECO:0007669"/>
    <property type="project" value="UniProtKB-SubCell"/>
</dbReference>
<evidence type="ECO:0000256" key="5">
    <source>
        <dbReference type="ARBA" id="ARBA00016034"/>
    </source>
</evidence>
<evidence type="ECO:0000256" key="7">
    <source>
        <dbReference type="ARBA" id="ARBA00022490"/>
    </source>
</evidence>
<evidence type="ECO:0000256" key="8">
    <source>
        <dbReference type="ARBA" id="ARBA00022884"/>
    </source>
</evidence>
<reference evidence="12" key="1">
    <citation type="submission" date="2019-08" db="EMBL/GenBank/DDBJ databases">
        <title>The genome of the North American firefly Photinus pyralis.</title>
        <authorList>
            <consortium name="Photinus pyralis genome working group"/>
            <person name="Fallon T.R."/>
            <person name="Sander Lower S.E."/>
            <person name="Weng J.-K."/>
        </authorList>
    </citation>
    <scope>NUCLEOTIDE SEQUENCE</scope>
    <source>
        <strain evidence="12">TRF0915ILg1</strain>
        <tissue evidence="12">Whole body</tissue>
    </source>
</reference>
<evidence type="ECO:0000256" key="1">
    <source>
        <dbReference type="ARBA" id="ARBA00003975"/>
    </source>
</evidence>
<evidence type="ECO:0000259" key="11">
    <source>
        <dbReference type="Pfam" id="PF21974"/>
    </source>
</evidence>
<dbReference type="Gene3D" id="3.30.470.30">
    <property type="entry name" value="DNA ligase/mRNA capping enzyme"/>
    <property type="match status" value="1"/>
</dbReference>
<evidence type="ECO:0000256" key="6">
    <source>
        <dbReference type="ARBA" id="ARBA00022448"/>
    </source>
</evidence>
<keyword evidence="8" id="KW-0694">RNA-binding</keyword>
<keyword evidence="13" id="KW-1185">Reference proteome</keyword>
<dbReference type="Proteomes" id="UP000801492">
    <property type="component" value="Unassembled WGS sequence"/>
</dbReference>
<sequence length="287" mass="34046">MNSMWDVFSEHLDNSYIRQPGDSDVEEGAPQANEEIPFEKKDFRKKLMLSVWLRTKPPNFEEEWMAKLCPIGKRHLIVAYRKITTSYDKKGVKQETFYSSFPGGNTNAVNIHVFTVLDCIFDETVKCYFVLDVVAWNNLSFRQVGVEHRYQWLKSKFDEQVNGRRIFENNSDTHHTRQFYLIETFPVQDLYSHITCQYFPVPAEKKYYIRLDGILFFHRLTPYKRGINPFVCWLKPFMVPEVLQLDVAKNYPPPNNYTGMRNYLQQLRPQSQKPSKQKNRQGYKPSN</sequence>
<dbReference type="InterPro" id="IPR017336">
    <property type="entry name" value="Snurportin-1"/>
</dbReference>
<feature type="domain" description="Snurportin-1 m3G cap-binding" evidence="11">
    <location>
        <begin position="46"/>
        <end position="236"/>
    </location>
</feature>
<organism evidence="12 13">
    <name type="scientific">Ignelater luminosus</name>
    <name type="common">Cucubano</name>
    <name type="synonym">Pyrophorus luminosus</name>
    <dbReference type="NCBI Taxonomy" id="2038154"/>
    <lineage>
        <taxon>Eukaryota</taxon>
        <taxon>Metazoa</taxon>
        <taxon>Ecdysozoa</taxon>
        <taxon>Arthropoda</taxon>
        <taxon>Hexapoda</taxon>
        <taxon>Insecta</taxon>
        <taxon>Pterygota</taxon>
        <taxon>Neoptera</taxon>
        <taxon>Endopterygota</taxon>
        <taxon>Coleoptera</taxon>
        <taxon>Polyphaga</taxon>
        <taxon>Elateriformia</taxon>
        <taxon>Elateroidea</taxon>
        <taxon>Elateridae</taxon>
        <taxon>Agrypninae</taxon>
        <taxon>Pyrophorini</taxon>
        <taxon>Ignelater</taxon>
    </lineage>
</organism>
<evidence type="ECO:0000256" key="9">
    <source>
        <dbReference type="ARBA" id="ARBA00023242"/>
    </source>
</evidence>
<dbReference type="CDD" id="cd09232">
    <property type="entry name" value="Snurportin-1_C"/>
    <property type="match status" value="1"/>
</dbReference>
<proteinExistence type="inferred from homology"/>
<evidence type="ECO:0000313" key="13">
    <source>
        <dbReference type="Proteomes" id="UP000801492"/>
    </source>
</evidence>
<evidence type="ECO:0000256" key="3">
    <source>
        <dbReference type="ARBA" id="ARBA00004496"/>
    </source>
</evidence>
<dbReference type="PANTHER" id="PTHR13403:SF6">
    <property type="entry name" value="SNURPORTIN-1"/>
    <property type="match status" value="1"/>
</dbReference>
<dbReference type="EMBL" id="VTPC01001246">
    <property type="protein sequence ID" value="KAF2902587.1"/>
    <property type="molecule type" value="Genomic_DNA"/>
</dbReference>
<comment type="caution">
    <text evidence="12">The sequence shown here is derived from an EMBL/GenBank/DDBJ whole genome shotgun (WGS) entry which is preliminary data.</text>
</comment>
<keyword evidence="9" id="KW-0539">Nucleus</keyword>
<dbReference type="InterPro" id="IPR047857">
    <property type="entry name" value="Snurportin1_C"/>
</dbReference>
<keyword evidence="6" id="KW-0813">Transport</keyword>
<dbReference type="GO" id="GO:0061015">
    <property type="term" value="P:snRNA import into nucleus"/>
    <property type="evidence" value="ECO:0007669"/>
    <property type="project" value="InterPro"/>
</dbReference>
<comment type="similarity">
    <text evidence="4">Belongs to the snurportin family.</text>
</comment>
<comment type="subcellular location">
    <subcellularLocation>
        <location evidence="3">Cytoplasm</location>
    </subcellularLocation>
    <subcellularLocation>
        <location evidence="2">Nucleus</location>
    </subcellularLocation>
</comment>